<comment type="caution">
    <text evidence="2">The sequence shown here is derived from an EMBL/GenBank/DDBJ whole genome shotgun (WGS) entry which is preliminary data.</text>
</comment>
<keyword evidence="3" id="KW-1185">Reference proteome</keyword>
<sequence>MATRTVQSKSRLIYSLPLNPPIPFPQHPTYPVQLPTRDLREAYLATLWPPAHSKQSEQALLEAFARLLLTLLAERSPAALNSLVRELVVPLQDFDKRWRSQLPPLVEEPDEDDEDDHAGLPAGTSEDEARRVRSDYDRWTVEEKVRLEAKREEAERNRKGKERAVDQDASTADHDDEDSGAAKPVEVRPSDWLAGKELLETRLQALLLFTLLALPVTFQPDVPKKGRKKKNPEHFADTLDAAMLLDFLTDRLQIWRVMQDVGDLAFASDVPLVEKEAKVKFVPLEERDAVQVWWADIVEPLFRTHVDASILSHHRVKLFPAATSQAERLTQRLEPAPSPFKTRSLLSLEKSARRRELREGERRVAESPTMKRLMSMSGLTGKAKEREAGGASTSTATKSSERVQAGDEPDDVFKLPSKPSRQQDGVGADAGAESGEADKRDAAAARQRLPRKQERPRPLPRGDSSAAGIPDALKRRVVSLGKKPAARKKTEVAAPRDEEGTGTKRKRKSLSPKKLSASERAAHSLTLVPDTPDKVAAASASAASFRNPFSRTSSVPSFAALGAAFRAGANNAATLPFNLPPPPRLPSDRMDWSGEREGDEDEEESEEDSERGPASPPGSSASREVATPKKRTARQVLVPDT</sequence>
<feature type="compositionally biased region" description="Low complexity" evidence="1">
    <location>
        <begin position="389"/>
        <end position="398"/>
    </location>
</feature>
<dbReference type="Proteomes" id="UP000311382">
    <property type="component" value="Unassembled WGS sequence"/>
</dbReference>
<feature type="compositionally biased region" description="Acidic residues" evidence="1">
    <location>
        <begin position="597"/>
        <end position="609"/>
    </location>
</feature>
<name>A0A5C5FQC5_9BASI</name>
<evidence type="ECO:0000256" key="1">
    <source>
        <dbReference type="SAM" id="MobiDB-lite"/>
    </source>
</evidence>
<proteinExistence type="predicted"/>
<evidence type="ECO:0008006" key="4">
    <source>
        <dbReference type="Google" id="ProtNLM"/>
    </source>
</evidence>
<organism evidence="2 3">
    <name type="scientific">Rhodotorula diobovata</name>
    <dbReference type="NCBI Taxonomy" id="5288"/>
    <lineage>
        <taxon>Eukaryota</taxon>
        <taxon>Fungi</taxon>
        <taxon>Dikarya</taxon>
        <taxon>Basidiomycota</taxon>
        <taxon>Pucciniomycotina</taxon>
        <taxon>Microbotryomycetes</taxon>
        <taxon>Sporidiobolales</taxon>
        <taxon>Sporidiobolaceae</taxon>
        <taxon>Rhodotorula</taxon>
    </lineage>
</organism>
<protein>
    <recommendedName>
        <fullName evidence="4">DNA replication regulator Sld3 C-terminal domain-containing protein</fullName>
    </recommendedName>
</protein>
<feature type="region of interest" description="Disordered" evidence="1">
    <location>
        <begin position="352"/>
        <end position="553"/>
    </location>
</feature>
<feature type="compositionally biased region" description="Basic and acidic residues" evidence="1">
    <location>
        <begin position="352"/>
        <end position="365"/>
    </location>
</feature>
<dbReference type="OrthoDB" id="2527516at2759"/>
<feature type="region of interest" description="Disordered" evidence="1">
    <location>
        <begin position="104"/>
        <end position="133"/>
    </location>
</feature>
<accession>A0A5C5FQC5</accession>
<reference evidence="2 3" key="1">
    <citation type="submission" date="2019-03" db="EMBL/GenBank/DDBJ databases">
        <title>Rhodosporidium diobovatum UCD-FST 08-225 genome sequencing, assembly, and annotation.</title>
        <authorList>
            <person name="Fakankun I.U."/>
            <person name="Fristensky B."/>
            <person name="Levin D.B."/>
        </authorList>
    </citation>
    <scope>NUCLEOTIDE SEQUENCE [LARGE SCALE GENOMIC DNA]</scope>
    <source>
        <strain evidence="2 3">UCD-FST 08-225</strain>
    </source>
</reference>
<feature type="region of interest" description="Disordered" evidence="1">
    <location>
        <begin position="150"/>
        <end position="186"/>
    </location>
</feature>
<feature type="compositionally biased region" description="Basic and acidic residues" evidence="1">
    <location>
        <begin position="150"/>
        <end position="166"/>
    </location>
</feature>
<feature type="region of interest" description="Disordered" evidence="1">
    <location>
        <begin position="572"/>
        <end position="641"/>
    </location>
</feature>
<dbReference type="STRING" id="5288.A0A5C5FQC5"/>
<dbReference type="EMBL" id="SOZI01000113">
    <property type="protein sequence ID" value="TNY18990.1"/>
    <property type="molecule type" value="Genomic_DNA"/>
</dbReference>
<evidence type="ECO:0000313" key="2">
    <source>
        <dbReference type="EMBL" id="TNY18990.1"/>
    </source>
</evidence>
<evidence type="ECO:0000313" key="3">
    <source>
        <dbReference type="Proteomes" id="UP000311382"/>
    </source>
</evidence>
<feature type="compositionally biased region" description="Basic and acidic residues" evidence="1">
    <location>
        <begin position="586"/>
        <end position="596"/>
    </location>
</feature>
<feature type="compositionally biased region" description="Low complexity" evidence="1">
    <location>
        <begin position="424"/>
        <end position="434"/>
    </location>
</feature>
<feature type="compositionally biased region" description="Acidic residues" evidence="1">
    <location>
        <begin position="107"/>
        <end position="116"/>
    </location>
</feature>
<feature type="compositionally biased region" description="Basic and acidic residues" evidence="1">
    <location>
        <begin position="488"/>
        <end position="502"/>
    </location>
</feature>
<gene>
    <name evidence="2" type="ORF">DMC30DRAFT_418335</name>
</gene>
<dbReference type="AlphaFoldDB" id="A0A5C5FQC5"/>